<evidence type="ECO:0000259" key="2">
    <source>
        <dbReference type="Pfam" id="PF09084"/>
    </source>
</evidence>
<dbReference type="Proteomes" id="UP000298781">
    <property type="component" value="Chromosome"/>
</dbReference>
<dbReference type="EMBL" id="CP039690">
    <property type="protein sequence ID" value="QCI67455.1"/>
    <property type="molecule type" value="Genomic_DNA"/>
</dbReference>
<protein>
    <submittedName>
        <fullName evidence="3">ABC transporter substrate-binding protein</fullName>
    </submittedName>
</protein>
<evidence type="ECO:0000256" key="1">
    <source>
        <dbReference type="SAM" id="SignalP"/>
    </source>
</evidence>
<dbReference type="GO" id="GO:0009228">
    <property type="term" value="P:thiamine biosynthetic process"/>
    <property type="evidence" value="ECO:0007669"/>
    <property type="project" value="InterPro"/>
</dbReference>
<dbReference type="RefSeq" id="WP_136962886.1">
    <property type="nucleotide sequence ID" value="NZ_CP039690.1"/>
</dbReference>
<proteinExistence type="predicted"/>
<organism evidence="3 4">
    <name type="scientific">Phreatobacter stygius</name>
    <dbReference type="NCBI Taxonomy" id="1940610"/>
    <lineage>
        <taxon>Bacteria</taxon>
        <taxon>Pseudomonadati</taxon>
        <taxon>Pseudomonadota</taxon>
        <taxon>Alphaproteobacteria</taxon>
        <taxon>Hyphomicrobiales</taxon>
        <taxon>Phreatobacteraceae</taxon>
        <taxon>Phreatobacter</taxon>
    </lineage>
</organism>
<dbReference type="AlphaFoldDB" id="A0A4D7B973"/>
<feature type="signal peptide" evidence="1">
    <location>
        <begin position="1"/>
        <end position="25"/>
    </location>
</feature>
<dbReference type="KEGG" id="pstg:E8M01_26455"/>
<dbReference type="PANTHER" id="PTHR31528">
    <property type="entry name" value="4-AMINO-5-HYDROXYMETHYL-2-METHYLPYRIMIDINE PHOSPHATE SYNTHASE THI11-RELATED"/>
    <property type="match status" value="1"/>
</dbReference>
<name>A0A4D7B973_9HYPH</name>
<keyword evidence="4" id="KW-1185">Reference proteome</keyword>
<keyword evidence="1" id="KW-0732">Signal</keyword>
<accession>A0A4D7B973</accession>
<dbReference type="InterPro" id="IPR027939">
    <property type="entry name" value="NMT1/THI5"/>
</dbReference>
<gene>
    <name evidence="3" type="ORF">E8M01_26455</name>
</gene>
<evidence type="ECO:0000313" key="4">
    <source>
        <dbReference type="Proteomes" id="UP000298781"/>
    </source>
</evidence>
<evidence type="ECO:0000313" key="3">
    <source>
        <dbReference type="EMBL" id="QCI67455.1"/>
    </source>
</evidence>
<dbReference type="InterPro" id="IPR015168">
    <property type="entry name" value="SsuA/THI5"/>
</dbReference>
<sequence length="332" mass="35245">MPGLKTSILAVAASLALAAIAPAGAAERVTLMLDWIPTGDYAPYYAGIASGIYQRNGIELRIVKGNGSGDTLSKLAGGAADIGMADISALFTARQRGNMPVKMIASVYAHSPHSLFVRKDSGITSFAGLEGRRIGITPGNSHRLYFPAVAAAARTDPNKIEWVTVDGSSMAALLISGRIDAAPFYSTNFYYQNKQAMRAGRELAFLPFVEAGFSIYSLSFHATEATIQNRAAMLRNFLKATREAWVAARANPQATCEAHVKLVPEVALDDCLGSLNATLGFIFTDHSASVGLGGINDERLGKTYEVVAASQSLDTRLNPRTAVDMSLLPTSP</sequence>
<dbReference type="Pfam" id="PF09084">
    <property type="entry name" value="NMT1"/>
    <property type="match status" value="1"/>
</dbReference>
<reference evidence="3 4" key="1">
    <citation type="submission" date="2019-04" db="EMBL/GenBank/DDBJ databases">
        <title>Phreatobacter aquaticus sp. nov.</title>
        <authorList>
            <person name="Choi A."/>
        </authorList>
    </citation>
    <scope>NUCLEOTIDE SEQUENCE [LARGE SCALE GENOMIC DNA]</scope>
    <source>
        <strain evidence="3 4">KCTC 52518</strain>
    </source>
</reference>
<dbReference type="OrthoDB" id="7431968at2"/>
<feature type="domain" description="SsuA/THI5-like" evidence="2">
    <location>
        <begin position="40"/>
        <end position="254"/>
    </location>
</feature>
<dbReference type="SUPFAM" id="SSF53850">
    <property type="entry name" value="Periplasmic binding protein-like II"/>
    <property type="match status" value="1"/>
</dbReference>
<feature type="chain" id="PRO_5020783950" evidence="1">
    <location>
        <begin position="26"/>
        <end position="332"/>
    </location>
</feature>
<dbReference type="Gene3D" id="3.40.190.10">
    <property type="entry name" value="Periplasmic binding protein-like II"/>
    <property type="match status" value="2"/>
</dbReference>
<dbReference type="PANTHER" id="PTHR31528:SF3">
    <property type="entry name" value="THIAMINE BIOSYNTHESIS PROTEIN HI_0357-RELATED"/>
    <property type="match status" value="1"/>
</dbReference>